<organism evidence="1 2">
    <name type="scientific">Pavo cristatus</name>
    <name type="common">Indian peafowl</name>
    <name type="synonym">Blue peafowl</name>
    <dbReference type="NCBI Taxonomy" id="9049"/>
    <lineage>
        <taxon>Eukaryota</taxon>
        <taxon>Metazoa</taxon>
        <taxon>Chordata</taxon>
        <taxon>Craniata</taxon>
        <taxon>Vertebrata</taxon>
        <taxon>Euteleostomi</taxon>
        <taxon>Archelosauria</taxon>
        <taxon>Archosauria</taxon>
        <taxon>Dinosauria</taxon>
        <taxon>Saurischia</taxon>
        <taxon>Theropoda</taxon>
        <taxon>Coelurosauria</taxon>
        <taxon>Aves</taxon>
        <taxon>Neognathae</taxon>
        <taxon>Galloanserae</taxon>
        <taxon>Galliformes</taxon>
        <taxon>Phasianidae</taxon>
        <taxon>Phasianinae</taxon>
        <taxon>Pavo</taxon>
    </lineage>
</organism>
<dbReference type="SUPFAM" id="SSF55120">
    <property type="entry name" value="Pseudouridine synthase"/>
    <property type="match status" value="1"/>
</dbReference>
<reference evidence="1" key="1">
    <citation type="submission" date="2025-05" db="UniProtKB">
        <authorList>
            <consortium name="Ensembl"/>
        </authorList>
    </citation>
    <scope>IDENTIFICATION</scope>
</reference>
<accession>A0A8C9FPN3</accession>
<dbReference type="Ensembl" id="ENSPSTT00000019429.1">
    <property type="protein sequence ID" value="ENSPSTP00000018542.1"/>
    <property type="gene ID" value="ENSPSTG00000013323.1"/>
</dbReference>
<dbReference type="Ensembl" id="ENSPSTT00000020128.1">
    <property type="protein sequence ID" value="ENSPSTP00000019210.1"/>
    <property type="gene ID" value="ENSPSTG00000013873.1"/>
</dbReference>
<proteinExistence type="predicted"/>
<protein>
    <recommendedName>
        <fullName evidence="3">TruB pseudouridine synthase family member 1</fullName>
    </recommendedName>
</protein>
<dbReference type="AlphaFoldDB" id="A0A8C9FPN3"/>
<keyword evidence="2" id="KW-1185">Reference proteome</keyword>
<dbReference type="Proteomes" id="UP000694428">
    <property type="component" value="Unplaced"/>
</dbReference>
<dbReference type="Gene3D" id="3.30.2350.10">
    <property type="entry name" value="Pseudouridine synthase"/>
    <property type="match status" value="1"/>
</dbReference>
<evidence type="ECO:0000313" key="1">
    <source>
        <dbReference type="Ensembl" id="ENSPSTP00000018542.1"/>
    </source>
</evidence>
<dbReference type="PANTHER" id="PTHR13767">
    <property type="entry name" value="TRNA-PSEUDOURIDINE SYNTHASE"/>
    <property type="match status" value="1"/>
</dbReference>
<evidence type="ECO:0008006" key="3">
    <source>
        <dbReference type="Google" id="ProtNLM"/>
    </source>
</evidence>
<dbReference type="GO" id="GO:0006400">
    <property type="term" value="P:tRNA modification"/>
    <property type="evidence" value="ECO:0007669"/>
    <property type="project" value="TreeGrafter"/>
</dbReference>
<name>A0A8C9FPN3_PAVCR</name>
<dbReference type="GO" id="GO:0005634">
    <property type="term" value="C:nucleus"/>
    <property type="evidence" value="ECO:0007669"/>
    <property type="project" value="TreeGrafter"/>
</dbReference>
<dbReference type="GO" id="GO:0003723">
    <property type="term" value="F:RNA binding"/>
    <property type="evidence" value="ECO:0007669"/>
    <property type="project" value="InterPro"/>
</dbReference>
<dbReference type="PANTHER" id="PTHR13767:SF2">
    <property type="entry name" value="PSEUDOURIDYLATE SYNTHASE TRUB1"/>
    <property type="match status" value="1"/>
</dbReference>
<dbReference type="InterPro" id="IPR020103">
    <property type="entry name" value="PsdUridine_synth_cat_dom_sf"/>
</dbReference>
<evidence type="ECO:0000313" key="2">
    <source>
        <dbReference type="Proteomes" id="UP000694428"/>
    </source>
</evidence>
<dbReference type="GO" id="GO:1990481">
    <property type="term" value="P:mRNA pseudouridine synthesis"/>
    <property type="evidence" value="ECO:0007669"/>
    <property type="project" value="TreeGrafter"/>
</dbReference>
<sequence length="133" mass="14203">MATGELGGRSAEKLFSLSGLFAVYKPKGPTSAAVLNLLKERLLAEAGVQTKDNKRKRQALKIGHGGTLDSAATGVLGNEKYKYSHRTSMEDASVPTCGGRGMAWDLCSRYCGFGLLEKSTLGYISFLCTCTCI</sequence>
<dbReference type="GO" id="GO:0009982">
    <property type="term" value="F:pseudouridine synthase activity"/>
    <property type="evidence" value="ECO:0007669"/>
    <property type="project" value="InterPro"/>
</dbReference>
<dbReference type="InterPro" id="IPR014780">
    <property type="entry name" value="tRNA_psdUridine_synth_TruB"/>
</dbReference>